<protein>
    <submittedName>
        <fullName evidence="1">Uncharacterized protein</fullName>
    </submittedName>
</protein>
<gene>
    <name evidence="1" type="ORF">VZ95_18665</name>
</gene>
<dbReference type="AlphaFoldDB" id="A0A0F3INW0"/>
<evidence type="ECO:0000313" key="1">
    <source>
        <dbReference type="EMBL" id="KJV08302.1"/>
    </source>
</evidence>
<accession>A0A0F3INW0</accession>
<dbReference type="Proteomes" id="UP000033774">
    <property type="component" value="Unassembled WGS sequence"/>
</dbReference>
<name>A0A0F3INW0_9PROT</name>
<keyword evidence="2" id="KW-1185">Reference proteome</keyword>
<dbReference type="EMBL" id="LAJY01000653">
    <property type="protein sequence ID" value="KJV08302.1"/>
    <property type="molecule type" value="Genomic_DNA"/>
</dbReference>
<evidence type="ECO:0000313" key="2">
    <source>
        <dbReference type="Proteomes" id="UP000033774"/>
    </source>
</evidence>
<comment type="caution">
    <text evidence="1">The sequence shown here is derived from an EMBL/GenBank/DDBJ whole genome shotgun (WGS) entry which is preliminary data.</text>
</comment>
<proteinExistence type="predicted"/>
<organism evidence="1 2">
    <name type="scientific">Elstera litoralis</name>
    <dbReference type="NCBI Taxonomy" id="552518"/>
    <lineage>
        <taxon>Bacteria</taxon>
        <taxon>Pseudomonadati</taxon>
        <taxon>Pseudomonadota</taxon>
        <taxon>Alphaproteobacteria</taxon>
        <taxon>Rhodospirillales</taxon>
        <taxon>Rhodospirillaceae</taxon>
        <taxon>Elstera</taxon>
    </lineage>
</organism>
<reference evidence="1 2" key="1">
    <citation type="submission" date="2015-03" db="EMBL/GenBank/DDBJ databases">
        <title>Draft genome sequence of Elstera litoralis.</title>
        <authorList>
            <person name="Rahalkar M.C."/>
            <person name="Dhakephalkar P.K."/>
            <person name="Pore S.D."/>
            <person name="Arora P."/>
            <person name="Kapse N.G."/>
            <person name="Pandit P.S."/>
        </authorList>
    </citation>
    <scope>NUCLEOTIDE SEQUENCE [LARGE SCALE GENOMIC DNA]</scope>
    <source>
        <strain evidence="1 2">Dia-1</strain>
    </source>
</reference>
<sequence length="70" mass="7637">MRDTGLNPEQNSLNFALREQAQENGRFGREGRRGRDANGDLLADAEAEPEVAAQTKQSVVPGMGVIDIRI</sequence>